<dbReference type="PANTHER" id="PTHR45947:SF13">
    <property type="entry name" value="TRANSFERASE"/>
    <property type="match status" value="1"/>
</dbReference>
<proteinExistence type="predicted"/>
<gene>
    <name evidence="3" type="ORF">IZT61_08585</name>
</gene>
<sequence>MRVLIIHTYYKLPGGEDSVVENEAELLRSNGHIVDLLPFHNASKTLLKVFFLFFNPAAYQRVIGKIKSFTPDVIHIHNFHFAASPAILYAAKRLKVPVVMTMHNFRLLCPSGSLFFNGQLFTDSLKQNFPWSAVKKGVYQGSKAITFWLALSNYLHRKMGTWSIVNAMIFLGEHSRTVFKQSGVTSTRTALLIKPNFTMRKSLREPATGEYFLYVGRLTEEKGIKTLLKAFEGQHALLKIAGTGPLHHLVTETTARNSNIEYLGQLPPPEVARLMRSAKALVFPSEWFETFGMVIIEAFSLGTPVVAANLGNVPSIVSDKVNGLLFEPSDAVSLRKAITTFDELNADEKLKLKNQALEAYEKSFSPEANLQQLVKIYSDTMSV</sequence>
<reference evidence="3 4" key="1">
    <citation type="submission" date="2020-11" db="EMBL/GenBank/DDBJ databases">
        <title>Pedobacter endophytica, an endophytic bacteria isolated form Carex pumila.</title>
        <authorList>
            <person name="Peng Y."/>
            <person name="Jiang L."/>
            <person name="Lee J."/>
        </authorList>
    </citation>
    <scope>NUCLEOTIDE SEQUENCE [LARGE SCALE GENOMIC DNA]</scope>
    <source>
        <strain evidence="3 4">JBR3-12</strain>
    </source>
</reference>
<dbReference type="RefSeq" id="WP_196100746.1">
    <property type="nucleotide sequence ID" value="NZ_CP064939.1"/>
</dbReference>
<dbReference type="InterPro" id="IPR050194">
    <property type="entry name" value="Glycosyltransferase_grp1"/>
</dbReference>
<dbReference type="Proteomes" id="UP000594759">
    <property type="component" value="Chromosome"/>
</dbReference>
<organism evidence="3 4">
    <name type="scientific">Pedobacter endophyticus</name>
    <dbReference type="NCBI Taxonomy" id="2789740"/>
    <lineage>
        <taxon>Bacteria</taxon>
        <taxon>Pseudomonadati</taxon>
        <taxon>Bacteroidota</taxon>
        <taxon>Sphingobacteriia</taxon>
        <taxon>Sphingobacteriales</taxon>
        <taxon>Sphingobacteriaceae</taxon>
        <taxon>Pedobacter</taxon>
    </lineage>
</organism>
<dbReference type="InterPro" id="IPR028098">
    <property type="entry name" value="Glyco_trans_4-like_N"/>
</dbReference>
<dbReference type="GO" id="GO:0016757">
    <property type="term" value="F:glycosyltransferase activity"/>
    <property type="evidence" value="ECO:0007669"/>
    <property type="project" value="InterPro"/>
</dbReference>
<dbReference type="Pfam" id="PF13439">
    <property type="entry name" value="Glyco_transf_4"/>
    <property type="match status" value="1"/>
</dbReference>
<accession>A0A7S9L2I5</accession>
<dbReference type="AlphaFoldDB" id="A0A7S9L2I5"/>
<evidence type="ECO:0000313" key="3">
    <source>
        <dbReference type="EMBL" id="QPH41295.1"/>
    </source>
</evidence>
<dbReference type="KEGG" id="pex:IZT61_08585"/>
<evidence type="ECO:0000259" key="2">
    <source>
        <dbReference type="Pfam" id="PF13439"/>
    </source>
</evidence>
<feature type="domain" description="Glycosyltransferase subfamily 4-like N-terminal" evidence="2">
    <location>
        <begin position="14"/>
        <end position="116"/>
    </location>
</feature>
<keyword evidence="4" id="KW-1185">Reference proteome</keyword>
<dbReference type="PANTHER" id="PTHR45947">
    <property type="entry name" value="SULFOQUINOVOSYL TRANSFERASE SQD2"/>
    <property type="match status" value="1"/>
</dbReference>
<dbReference type="Gene3D" id="3.40.50.2000">
    <property type="entry name" value="Glycogen Phosphorylase B"/>
    <property type="match status" value="2"/>
</dbReference>
<protein>
    <submittedName>
        <fullName evidence="3">Glycosyltransferase</fullName>
    </submittedName>
</protein>
<dbReference type="EMBL" id="CP064939">
    <property type="protein sequence ID" value="QPH41295.1"/>
    <property type="molecule type" value="Genomic_DNA"/>
</dbReference>
<feature type="domain" description="Glycosyl transferase family 1" evidence="1">
    <location>
        <begin position="199"/>
        <end position="349"/>
    </location>
</feature>
<dbReference type="InterPro" id="IPR001296">
    <property type="entry name" value="Glyco_trans_1"/>
</dbReference>
<dbReference type="Pfam" id="PF00534">
    <property type="entry name" value="Glycos_transf_1"/>
    <property type="match status" value="1"/>
</dbReference>
<evidence type="ECO:0000313" key="4">
    <source>
        <dbReference type="Proteomes" id="UP000594759"/>
    </source>
</evidence>
<evidence type="ECO:0000259" key="1">
    <source>
        <dbReference type="Pfam" id="PF00534"/>
    </source>
</evidence>
<keyword evidence="3" id="KW-0808">Transferase</keyword>
<dbReference type="SUPFAM" id="SSF53756">
    <property type="entry name" value="UDP-Glycosyltransferase/glycogen phosphorylase"/>
    <property type="match status" value="1"/>
</dbReference>
<name>A0A7S9L2I5_9SPHI</name>